<dbReference type="Proteomes" id="UP000254082">
    <property type="component" value="Unassembled WGS sequence"/>
</dbReference>
<proteinExistence type="predicted"/>
<accession>A0A380JGJ3</accession>
<dbReference type="AlphaFoldDB" id="A0A380JGJ3"/>
<feature type="transmembrane region" description="Helical" evidence="1">
    <location>
        <begin position="32"/>
        <end position="50"/>
    </location>
</feature>
<keyword evidence="3" id="KW-1185">Reference proteome</keyword>
<evidence type="ECO:0000313" key="3">
    <source>
        <dbReference type="Proteomes" id="UP000254082"/>
    </source>
</evidence>
<organism evidence="2 3">
    <name type="scientific">Streptococcus downei MFe28</name>
    <dbReference type="NCBI Taxonomy" id="764290"/>
    <lineage>
        <taxon>Bacteria</taxon>
        <taxon>Bacillati</taxon>
        <taxon>Bacillota</taxon>
        <taxon>Bacilli</taxon>
        <taxon>Lactobacillales</taxon>
        <taxon>Streptococcaceae</taxon>
        <taxon>Streptococcus</taxon>
    </lineage>
</organism>
<protein>
    <submittedName>
        <fullName evidence="2">Uncharacterized protein</fullName>
    </submittedName>
</protein>
<evidence type="ECO:0000256" key="1">
    <source>
        <dbReference type="SAM" id="Phobius"/>
    </source>
</evidence>
<dbReference type="RefSeq" id="WP_115325076.1">
    <property type="nucleotide sequence ID" value="NZ_UHFA01000002.1"/>
</dbReference>
<gene>
    <name evidence="2" type="ORF">NCTC11391_01508</name>
</gene>
<keyword evidence="1" id="KW-1133">Transmembrane helix</keyword>
<keyword evidence="1" id="KW-0812">Transmembrane</keyword>
<evidence type="ECO:0000313" key="2">
    <source>
        <dbReference type="EMBL" id="SUN36500.1"/>
    </source>
</evidence>
<keyword evidence="1" id="KW-0472">Membrane</keyword>
<feature type="transmembrane region" description="Helical" evidence="1">
    <location>
        <begin position="79"/>
        <end position="97"/>
    </location>
</feature>
<sequence length="119" mass="13718">MKKCYRFLVTSFISLALIIYLGFLGFLLALALWKIAFLGLISLISHYSIYRYTYHLIPDRDLSLQETLQGFYEHFRKKSTLFSFGLMLGLTACGYWWHVSISTTYFFISASNGGPCKSN</sequence>
<reference evidence="2 3" key="1">
    <citation type="submission" date="2018-06" db="EMBL/GenBank/DDBJ databases">
        <authorList>
            <consortium name="Pathogen Informatics"/>
            <person name="Doyle S."/>
        </authorList>
    </citation>
    <scope>NUCLEOTIDE SEQUENCE [LARGE SCALE GENOMIC DNA]</scope>
    <source>
        <strain evidence="3">NCTC 11391</strain>
    </source>
</reference>
<dbReference type="EMBL" id="UHFA01000002">
    <property type="protein sequence ID" value="SUN36500.1"/>
    <property type="molecule type" value="Genomic_DNA"/>
</dbReference>
<name>A0A380JGJ3_STRDO</name>
<feature type="transmembrane region" description="Helical" evidence="1">
    <location>
        <begin position="7"/>
        <end position="26"/>
    </location>
</feature>